<sequence length="164" mass="17984">MCVVLFICVVLLFALYYFRDSIQITHVSCLCTPCHAEKMEHNDHNDALVSDIEEARDYDEYVVDDCYEPDSDPDLSDVEAPYSDDEDQVQVGVERGGAVEDGAVEVQDAASAETGVEEECPPANDAIALEAEAEAKTKRFEEMKKGFNRGKGPLGPLRAMGCGL</sequence>
<keyword evidence="1" id="KW-0732">Signal</keyword>
<dbReference type="AlphaFoldDB" id="A0A7S1I845"/>
<feature type="signal peptide" evidence="1">
    <location>
        <begin position="1"/>
        <end position="21"/>
    </location>
</feature>
<proteinExistence type="predicted"/>
<evidence type="ECO:0000313" key="2">
    <source>
        <dbReference type="EMBL" id="CAD9004094.1"/>
    </source>
</evidence>
<name>A0A7S1I845_9EUGL</name>
<feature type="chain" id="PRO_5031210631" evidence="1">
    <location>
        <begin position="22"/>
        <end position="164"/>
    </location>
</feature>
<reference evidence="2" key="1">
    <citation type="submission" date="2021-01" db="EMBL/GenBank/DDBJ databases">
        <authorList>
            <person name="Corre E."/>
            <person name="Pelletier E."/>
            <person name="Niang G."/>
            <person name="Scheremetjew M."/>
            <person name="Finn R."/>
            <person name="Kale V."/>
            <person name="Holt S."/>
            <person name="Cochrane G."/>
            <person name="Meng A."/>
            <person name="Brown T."/>
            <person name="Cohen L."/>
        </authorList>
    </citation>
    <scope>NUCLEOTIDE SEQUENCE</scope>
    <source>
        <strain evidence="2">NIES-381</strain>
    </source>
</reference>
<accession>A0A7S1I845</accession>
<dbReference type="EMBL" id="HBGA01041704">
    <property type="protein sequence ID" value="CAD9004094.1"/>
    <property type="molecule type" value="Transcribed_RNA"/>
</dbReference>
<evidence type="ECO:0000256" key="1">
    <source>
        <dbReference type="SAM" id="SignalP"/>
    </source>
</evidence>
<organism evidence="2">
    <name type="scientific">Eutreptiella gymnastica</name>
    <dbReference type="NCBI Taxonomy" id="73025"/>
    <lineage>
        <taxon>Eukaryota</taxon>
        <taxon>Discoba</taxon>
        <taxon>Euglenozoa</taxon>
        <taxon>Euglenida</taxon>
        <taxon>Spirocuta</taxon>
        <taxon>Euglenophyceae</taxon>
        <taxon>Eutreptiales</taxon>
        <taxon>Eutreptiaceae</taxon>
        <taxon>Eutreptiella</taxon>
    </lineage>
</organism>
<protein>
    <submittedName>
        <fullName evidence="2">Uncharacterized protein</fullName>
    </submittedName>
</protein>
<gene>
    <name evidence="2" type="ORF">EGYM00392_LOCUS15179</name>
</gene>